<accession>A0A9D3PME2</accession>
<dbReference type="PROSITE" id="PS50853">
    <property type="entry name" value="FN3"/>
    <property type="match status" value="1"/>
</dbReference>
<dbReference type="OrthoDB" id="9944680at2759"/>
<protein>
    <recommendedName>
        <fullName evidence="4">Fibronectin type-III domain-containing protein</fullName>
    </recommendedName>
</protein>
<evidence type="ECO:0000256" key="2">
    <source>
        <dbReference type="SAM" id="Phobius"/>
    </source>
</evidence>
<keyword evidence="2" id="KW-0472">Membrane</keyword>
<proteinExistence type="predicted"/>
<keyword evidence="2" id="KW-1133">Transmembrane helix</keyword>
<dbReference type="SUPFAM" id="SSF49265">
    <property type="entry name" value="Fibronectin type III"/>
    <property type="match status" value="2"/>
</dbReference>
<dbReference type="PANTHER" id="PTHR20859">
    <property type="entry name" value="INTERFERON/INTERLEUKIN RECEPTOR"/>
    <property type="match status" value="1"/>
</dbReference>
<dbReference type="GO" id="GO:0004896">
    <property type="term" value="F:cytokine receptor activity"/>
    <property type="evidence" value="ECO:0007669"/>
    <property type="project" value="TreeGrafter"/>
</dbReference>
<dbReference type="AlphaFoldDB" id="A0A9D3PME2"/>
<feature type="compositionally biased region" description="Polar residues" evidence="1">
    <location>
        <begin position="306"/>
        <end position="315"/>
    </location>
</feature>
<feature type="transmembrane region" description="Helical" evidence="2">
    <location>
        <begin position="224"/>
        <end position="246"/>
    </location>
</feature>
<feature type="signal peptide" evidence="3">
    <location>
        <begin position="1"/>
        <end position="20"/>
    </location>
</feature>
<evidence type="ECO:0000256" key="1">
    <source>
        <dbReference type="SAM" id="MobiDB-lite"/>
    </source>
</evidence>
<feature type="region of interest" description="Disordered" evidence="1">
    <location>
        <begin position="297"/>
        <end position="351"/>
    </location>
</feature>
<dbReference type="Pfam" id="PF09294">
    <property type="entry name" value="Interfer-bind"/>
    <property type="match status" value="1"/>
</dbReference>
<keyword evidence="3" id="KW-0732">Signal</keyword>
<dbReference type="InterPro" id="IPR050650">
    <property type="entry name" value="Type-II_Cytokine-TF_Rcpt"/>
</dbReference>
<dbReference type="PANTHER" id="PTHR20859:SF85">
    <property type="entry name" value="INTERFERON ALPHA_BETA RECEPTOR 1 ISOFORM X1"/>
    <property type="match status" value="1"/>
</dbReference>
<evidence type="ECO:0000313" key="5">
    <source>
        <dbReference type="EMBL" id="KAG7463674.1"/>
    </source>
</evidence>
<dbReference type="Gene3D" id="2.60.40.10">
    <property type="entry name" value="Immunoglobulins"/>
    <property type="match status" value="1"/>
</dbReference>
<name>A0A9D3PME2_MEGAT</name>
<dbReference type="Pfam" id="PF01108">
    <property type="entry name" value="Tissue_fac"/>
    <property type="match status" value="1"/>
</dbReference>
<gene>
    <name evidence="5" type="ORF">MATL_G00179090</name>
</gene>
<evidence type="ECO:0000256" key="3">
    <source>
        <dbReference type="SAM" id="SignalP"/>
    </source>
</evidence>
<organism evidence="5 6">
    <name type="scientific">Megalops atlanticus</name>
    <name type="common">Tarpon</name>
    <name type="synonym">Clupea gigantea</name>
    <dbReference type="NCBI Taxonomy" id="7932"/>
    <lineage>
        <taxon>Eukaryota</taxon>
        <taxon>Metazoa</taxon>
        <taxon>Chordata</taxon>
        <taxon>Craniata</taxon>
        <taxon>Vertebrata</taxon>
        <taxon>Euteleostomi</taxon>
        <taxon>Actinopterygii</taxon>
        <taxon>Neopterygii</taxon>
        <taxon>Teleostei</taxon>
        <taxon>Elopiformes</taxon>
        <taxon>Megalopidae</taxon>
        <taxon>Megalops</taxon>
    </lineage>
</organism>
<evidence type="ECO:0000259" key="4">
    <source>
        <dbReference type="PROSITE" id="PS50853"/>
    </source>
</evidence>
<dbReference type="GO" id="GO:0005886">
    <property type="term" value="C:plasma membrane"/>
    <property type="evidence" value="ECO:0007669"/>
    <property type="project" value="TreeGrafter"/>
</dbReference>
<evidence type="ECO:0000313" key="6">
    <source>
        <dbReference type="Proteomes" id="UP001046870"/>
    </source>
</evidence>
<dbReference type="SMART" id="SM00060">
    <property type="entry name" value="FN3"/>
    <property type="match status" value="2"/>
</dbReference>
<dbReference type="InterPro" id="IPR003961">
    <property type="entry name" value="FN3_dom"/>
</dbReference>
<dbReference type="InterPro" id="IPR013783">
    <property type="entry name" value="Ig-like_fold"/>
</dbReference>
<reference evidence="5" key="1">
    <citation type="submission" date="2021-01" db="EMBL/GenBank/DDBJ databases">
        <authorList>
            <person name="Zahm M."/>
            <person name="Roques C."/>
            <person name="Cabau C."/>
            <person name="Klopp C."/>
            <person name="Donnadieu C."/>
            <person name="Jouanno E."/>
            <person name="Lampietro C."/>
            <person name="Louis A."/>
            <person name="Herpin A."/>
            <person name="Echchiki A."/>
            <person name="Berthelot C."/>
            <person name="Parey E."/>
            <person name="Roest-Crollius H."/>
            <person name="Braasch I."/>
            <person name="Postlethwait J."/>
            <person name="Bobe J."/>
            <person name="Montfort J."/>
            <person name="Bouchez O."/>
            <person name="Begum T."/>
            <person name="Mejri S."/>
            <person name="Adams A."/>
            <person name="Chen W.-J."/>
            <person name="Guiguen Y."/>
        </authorList>
    </citation>
    <scope>NUCLEOTIDE SEQUENCE</scope>
    <source>
        <strain evidence="5">YG-15Mar2019-1</strain>
        <tissue evidence="5">Brain</tissue>
    </source>
</reference>
<dbReference type="InterPro" id="IPR015373">
    <property type="entry name" value="Interferon/interleukin_rcp_dom"/>
</dbReference>
<dbReference type="Proteomes" id="UP001046870">
    <property type="component" value="Chromosome 15"/>
</dbReference>
<dbReference type="EMBL" id="JAFDVH010000015">
    <property type="protein sequence ID" value="KAG7463674.1"/>
    <property type="molecule type" value="Genomic_DNA"/>
</dbReference>
<feature type="domain" description="Fibronectin type-III" evidence="4">
    <location>
        <begin position="122"/>
        <end position="220"/>
    </location>
</feature>
<dbReference type="InterPro" id="IPR036116">
    <property type="entry name" value="FN3_sf"/>
</dbReference>
<keyword evidence="2" id="KW-0812">Transmembrane</keyword>
<keyword evidence="6" id="KW-1185">Reference proteome</keyword>
<sequence length="351" mass="39588">MPMNRCTSLAFILTLTVAEALLSPENVTMEAVNTRYVLRWDWDQTHANYTVKFTAGYTYSNEHGEPDKWVCNRTTEKQCDFSFQNLHYLASYKVWVRAEGRNESSCWHLLKFCPEEHASLGPPPHVEVVSGEAMLMVNIAEPVTVYNASMSSIMPLSFRVQYWEKDATHQKSNQSLTATWGTLSPLKPWTEYCLKVCAFSMEYDKTSPFTNKLCVQTRGKKNRLFWKILPGVLICLLLVILPVYVYRNTIKSLCLPPNLPSSIQDPPPAVTPLLQPWEESCTVLAVVAAPTPQCQPEFEQRELPQAQRQDSSGQDSGICSGGEGEESSPEWPAELSEPPTASPQWVTPFSQ</sequence>
<feature type="chain" id="PRO_5038350883" description="Fibronectin type-III domain-containing protein" evidence="3">
    <location>
        <begin position="21"/>
        <end position="351"/>
    </location>
</feature>
<comment type="caution">
    <text evidence="5">The sequence shown here is derived from an EMBL/GenBank/DDBJ whole genome shotgun (WGS) entry which is preliminary data.</text>
</comment>
<feature type="compositionally biased region" description="Polar residues" evidence="1">
    <location>
        <begin position="342"/>
        <end position="351"/>
    </location>
</feature>